<feature type="non-terminal residue" evidence="2">
    <location>
        <position position="1"/>
    </location>
</feature>
<dbReference type="EMBL" id="KL584702">
    <property type="protein sequence ID" value="KEQ78292.1"/>
    <property type="molecule type" value="Genomic_DNA"/>
</dbReference>
<dbReference type="RefSeq" id="XP_013431511.1">
    <property type="nucleotide sequence ID" value="XM_013576057.1"/>
</dbReference>
<name>A0A074X8C5_9PEZI</name>
<dbReference type="Pfam" id="PF00134">
    <property type="entry name" value="Cyclin_N"/>
    <property type="match status" value="1"/>
</dbReference>
<evidence type="ECO:0000313" key="3">
    <source>
        <dbReference type="Proteomes" id="UP000027730"/>
    </source>
</evidence>
<dbReference type="GeneID" id="25407971"/>
<gene>
    <name evidence="2" type="ORF">M436DRAFT_17705</name>
</gene>
<reference evidence="2 3" key="1">
    <citation type="journal article" date="2014" name="BMC Genomics">
        <title>Genome sequencing of four Aureobasidium pullulans varieties: biotechnological potential, stress tolerance, and description of new species.</title>
        <authorList>
            <person name="Gostin Ar C."/>
            <person name="Ohm R.A."/>
            <person name="Kogej T."/>
            <person name="Sonjak S."/>
            <person name="Turk M."/>
            <person name="Zajc J."/>
            <person name="Zalar P."/>
            <person name="Grube M."/>
            <person name="Sun H."/>
            <person name="Han J."/>
            <person name="Sharma A."/>
            <person name="Chiniquy J."/>
            <person name="Ngan C.Y."/>
            <person name="Lipzen A."/>
            <person name="Barry K."/>
            <person name="Grigoriev I.V."/>
            <person name="Gunde-Cimerman N."/>
        </authorList>
    </citation>
    <scope>NUCLEOTIDE SEQUENCE [LARGE SCALE GENOMIC DNA]</scope>
    <source>
        <strain evidence="2 3">CBS 147.97</strain>
    </source>
</reference>
<dbReference type="AlphaFoldDB" id="A0A074X8C5"/>
<protein>
    <recommendedName>
        <fullName evidence="1">Cyclin N-terminal domain-containing protein</fullName>
    </recommendedName>
</protein>
<dbReference type="InterPro" id="IPR036915">
    <property type="entry name" value="Cyclin-like_sf"/>
</dbReference>
<evidence type="ECO:0000259" key="1">
    <source>
        <dbReference type="Pfam" id="PF00134"/>
    </source>
</evidence>
<sequence length="59" mass="6797">LVVMLLRSQDDLALDSDTLFLAVNILDRYSSKRIIKRRHRRLLGGVALLIASKYLNRTD</sequence>
<dbReference type="Proteomes" id="UP000027730">
    <property type="component" value="Unassembled WGS sequence"/>
</dbReference>
<proteinExistence type="predicted"/>
<organism evidence="2 3">
    <name type="scientific">Aureobasidium namibiae CBS 147.97</name>
    <dbReference type="NCBI Taxonomy" id="1043004"/>
    <lineage>
        <taxon>Eukaryota</taxon>
        <taxon>Fungi</taxon>
        <taxon>Dikarya</taxon>
        <taxon>Ascomycota</taxon>
        <taxon>Pezizomycotina</taxon>
        <taxon>Dothideomycetes</taxon>
        <taxon>Dothideomycetidae</taxon>
        <taxon>Dothideales</taxon>
        <taxon>Saccotheciaceae</taxon>
        <taxon>Aureobasidium</taxon>
    </lineage>
</organism>
<evidence type="ECO:0000313" key="2">
    <source>
        <dbReference type="EMBL" id="KEQ78292.1"/>
    </source>
</evidence>
<dbReference type="Gene3D" id="1.10.472.10">
    <property type="entry name" value="Cyclin-like"/>
    <property type="match status" value="1"/>
</dbReference>
<accession>A0A074X8C5</accession>
<dbReference type="InterPro" id="IPR006671">
    <property type="entry name" value="Cyclin_N"/>
</dbReference>
<dbReference type="HOGENOM" id="CLU_2967129_0_0_1"/>
<dbReference type="SUPFAM" id="SSF47954">
    <property type="entry name" value="Cyclin-like"/>
    <property type="match status" value="1"/>
</dbReference>
<feature type="domain" description="Cyclin N-terminal" evidence="1">
    <location>
        <begin position="2"/>
        <end position="56"/>
    </location>
</feature>
<keyword evidence="3" id="KW-1185">Reference proteome</keyword>
<feature type="non-terminal residue" evidence="2">
    <location>
        <position position="59"/>
    </location>
</feature>